<keyword evidence="2" id="KW-1185">Reference proteome</keyword>
<dbReference type="HOGENOM" id="CLU_611259_0_0_1"/>
<dbReference type="Proteomes" id="UP000008370">
    <property type="component" value="Unassembled WGS sequence"/>
</dbReference>
<dbReference type="OrthoDB" id="10469638at2759"/>
<dbReference type="GeneID" id="18919528"/>
<dbReference type="KEGG" id="pco:PHACADRAFT_28153"/>
<dbReference type="InParanoid" id="K5W7D7"/>
<dbReference type="EMBL" id="JH930472">
    <property type="protein sequence ID" value="EKM55085.1"/>
    <property type="molecule type" value="Genomic_DNA"/>
</dbReference>
<organism evidence="1 2">
    <name type="scientific">Phanerochaete carnosa (strain HHB-10118-sp)</name>
    <name type="common">White-rot fungus</name>
    <name type="synonym">Peniophora carnosa</name>
    <dbReference type="NCBI Taxonomy" id="650164"/>
    <lineage>
        <taxon>Eukaryota</taxon>
        <taxon>Fungi</taxon>
        <taxon>Dikarya</taxon>
        <taxon>Basidiomycota</taxon>
        <taxon>Agaricomycotina</taxon>
        <taxon>Agaricomycetes</taxon>
        <taxon>Polyporales</taxon>
        <taxon>Phanerochaetaceae</taxon>
        <taxon>Phanerochaete</taxon>
    </lineage>
</organism>
<dbReference type="AlphaFoldDB" id="K5W7D7"/>
<protein>
    <submittedName>
        <fullName evidence="1">Uncharacterized protein</fullName>
    </submittedName>
</protein>
<dbReference type="RefSeq" id="XP_007395220.1">
    <property type="nucleotide sequence ID" value="XM_007395158.1"/>
</dbReference>
<reference evidence="1 2" key="1">
    <citation type="journal article" date="2012" name="BMC Genomics">
        <title>Comparative genomics of the white-rot fungi, Phanerochaete carnosa and P. chrysosporium, to elucidate the genetic basis of the distinct wood types they colonize.</title>
        <authorList>
            <person name="Suzuki H."/>
            <person name="MacDonald J."/>
            <person name="Syed K."/>
            <person name="Salamov A."/>
            <person name="Hori C."/>
            <person name="Aerts A."/>
            <person name="Henrissat B."/>
            <person name="Wiebenga A."/>
            <person name="vanKuyk P.A."/>
            <person name="Barry K."/>
            <person name="Lindquist E."/>
            <person name="LaButti K."/>
            <person name="Lapidus A."/>
            <person name="Lucas S."/>
            <person name="Coutinho P."/>
            <person name="Gong Y."/>
            <person name="Samejima M."/>
            <person name="Mahadevan R."/>
            <person name="Abou-Zaid M."/>
            <person name="de Vries R.P."/>
            <person name="Igarashi K."/>
            <person name="Yadav J.S."/>
            <person name="Grigoriev I.V."/>
            <person name="Master E.R."/>
        </authorList>
    </citation>
    <scope>NUCLEOTIDE SEQUENCE [LARGE SCALE GENOMIC DNA]</scope>
    <source>
        <strain evidence="1 2">HHB-10118-sp</strain>
    </source>
</reference>
<accession>K5W7D7</accession>
<proteinExistence type="predicted"/>
<evidence type="ECO:0000313" key="1">
    <source>
        <dbReference type="EMBL" id="EKM55085.1"/>
    </source>
</evidence>
<sequence length="469" mass="52476">MSGHTEVMRPLSISGYIVVIGVGFQGISTEYRRPAIKPSTTQAHVEPLPSENVAAVPSLVLSFIHDICEYCDFSDGEFLKSDLLQWCLVSREWAAYLRLLCFERITIPSKDRAQAFLTLLESSEAAGTRLGQYVQGLILEDPLTSEAWFPIALSARLQLPGCKHLHLNVKRPPAHKKPKPHSLSSSLPAEHLQSLAHFTYVYLGKAHIPSFDDLLAFSGALCGFGYLNCNQLSYEDCTCLEGDSRLPQLASGHRAISREIFINRCKIRWPFIWLLLTTSLPAAHTPRTKNFARYIDPGELPKLESVARCVMQSCGDECLHHKLEIDGQTDGSATTLRMSCECGPGSPVVEASISSATGLVTDVRAVCEQWAEKDGELSLLITDLVQRYRWEELDECLSAFGESMTEFSVRARTDEEHMRGFAERIASSMPHLQQAGKLQLFYAEPLGGCGWDNDMSRDFWKFEWKERVL</sequence>
<gene>
    <name evidence="1" type="ORF">PHACADRAFT_28153</name>
</gene>
<name>K5W7D7_PHACS</name>
<evidence type="ECO:0000313" key="2">
    <source>
        <dbReference type="Proteomes" id="UP000008370"/>
    </source>
</evidence>